<evidence type="ECO:0000313" key="6">
    <source>
        <dbReference type="EMBL" id="NGO38531.1"/>
    </source>
</evidence>
<dbReference type="Gene3D" id="2.60.200.40">
    <property type="match status" value="1"/>
</dbReference>
<dbReference type="InterPro" id="IPR017438">
    <property type="entry name" value="ATP-NAD_kinase_N"/>
</dbReference>
<dbReference type="RefSeq" id="WP_165106055.1">
    <property type="nucleotide sequence ID" value="NZ_JAAKYA010000022.1"/>
</dbReference>
<dbReference type="Proteomes" id="UP000477311">
    <property type="component" value="Unassembled WGS sequence"/>
</dbReference>
<accession>A0A6M1RT52</accession>
<name>A0A6M1RT52_9BACT</name>
<dbReference type="PANTHER" id="PTHR12358:SF54">
    <property type="entry name" value="SPHINGOSINE KINASE RELATED PROTEIN"/>
    <property type="match status" value="1"/>
</dbReference>
<evidence type="ECO:0000256" key="4">
    <source>
        <dbReference type="ARBA" id="ARBA00022840"/>
    </source>
</evidence>
<dbReference type="EMBL" id="JAAKYA010000022">
    <property type="protein sequence ID" value="NGO38531.1"/>
    <property type="molecule type" value="Genomic_DNA"/>
</dbReference>
<dbReference type="PANTHER" id="PTHR12358">
    <property type="entry name" value="SPHINGOSINE KINASE"/>
    <property type="match status" value="1"/>
</dbReference>
<proteinExistence type="predicted"/>
<dbReference type="InterPro" id="IPR016064">
    <property type="entry name" value="NAD/diacylglycerol_kinase_sf"/>
</dbReference>
<dbReference type="SUPFAM" id="SSF111331">
    <property type="entry name" value="NAD kinase/diacylglycerol kinase-like"/>
    <property type="match status" value="1"/>
</dbReference>
<comment type="caution">
    <text evidence="6">The sequence shown here is derived from an EMBL/GenBank/DDBJ whole genome shotgun (WGS) entry which is preliminary data.</text>
</comment>
<dbReference type="Pfam" id="PF19279">
    <property type="entry name" value="YegS_C"/>
    <property type="match status" value="1"/>
</dbReference>
<gene>
    <name evidence="6" type="ORF">G4L39_03840</name>
</gene>
<dbReference type="GO" id="GO:0005524">
    <property type="term" value="F:ATP binding"/>
    <property type="evidence" value="ECO:0007669"/>
    <property type="project" value="UniProtKB-KW"/>
</dbReference>
<keyword evidence="4" id="KW-0067">ATP-binding</keyword>
<reference evidence="6 7" key="1">
    <citation type="submission" date="2020-02" db="EMBL/GenBank/DDBJ databases">
        <title>Draft genome sequence of Limisphaera ngatamarikiensis NGM72.4T, a thermophilic Verrucomicrobia grouped in subdivision 3.</title>
        <authorList>
            <person name="Carere C.R."/>
            <person name="Steen J."/>
            <person name="Hugenholtz P."/>
            <person name="Stott M.B."/>
        </authorList>
    </citation>
    <scope>NUCLEOTIDE SEQUENCE [LARGE SCALE GENOMIC DNA]</scope>
    <source>
        <strain evidence="6 7">NGM72.4</strain>
    </source>
</reference>
<evidence type="ECO:0000256" key="1">
    <source>
        <dbReference type="ARBA" id="ARBA00022679"/>
    </source>
</evidence>
<dbReference type="SMART" id="SM00046">
    <property type="entry name" value="DAGKc"/>
    <property type="match status" value="1"/>
</dbReference>
<dbReference type="GO" id="GO:0016301">
    <property type="term" value="F:kinase activity"/>
    <property type="evidence" value="ECO:0007669"/>
    <property type="project" value="UniProtKB-KW"/>
</dbReference>
<keyword evidence="7" id="KW-1185">Reference proteome</keyword>
<dbReference type="AlphaFoldDB" id="A0A6M1RT52"/>
<keyword evidence="3 6" id="KW-0418">Kinase</keyword>
<dbReference type="Gene3D" id="3.40.50.10330">
    <property type="entry name" value="Probable inorganic polyphosphate/atp-NAD kinase, domain 1"/>
    <property type="match status" value="1"/>
</dbReference>
<evidence type="ECO:0000256" key="3">
    <source>
        <dbReference type="ARBA" id="ARBA00022777"/>
    </source>
</evidence>
<sequence>MRVCVIVNPVARGVRRKGACLHEIERAGAAIYWTSRPGEARVLAARAVQDGCELVVAAGGDGTVNEVVNGIGDVPGGWGRVRLAVLPLGTANVWARELGMPLDPERAWRVLTAGQERCVDVAWAEWPGEEGRRRRYFVQLAGAGWDARAIERVRPGLKRWLGPWAYVWAGWVALWRGGAPVTVDLGEERSAGPWVLAGNGRLYGGPFELFPGASPGDGWLEVCVVPRLTVALALAGGLWVLLRRRLPERWVIRRRARRLRWVSERPVPFELDGEWAGWTPVELGLCPGSLRVVA</sequence>
<evidence type="ECO:0000256" key="2">
    <source>
        <dbReference type="ARBA" id="ARBA00022741"/>
    </source>
</evidence>
<evidence type="ECO:0000259" key="5">
    <source>
        <dbReference type="PROSITE" id="PS50146"/>
    </source>
</evidence>
<organism evidence="6 7">
    <name type="scientific">Limisphaera ngatamarikiensis</name>
    <dbReference type="NCBI Taxonomy" id="1324935"/>
    <lineage>
        <taxon>Bacteria</taxon>
        <taxon>Pseudomonadati</taxon>
        <taxon>Verrucomicrobiota</taxon>
        <taxon>Verrucomicrobiia</taxon>
        <taxon>Limisphaerales</taxon>
        <taxon>Limisphaeraceae</taxon>
        <taxon>Limisphaera</taxon>
    </lineage>
</organism>
<dbReference type="Pfam" id="PF00781">
    <property type="entry name" value="DAGK_cat"/>
    <property type="match status" value="1"/>
</dbReference>
<dbReference type="InterPro" id="IPR050187">
    <property type="entry name" value="Lipid_Phosphate_FormReg"/>
</dbReference>
<dbReference type="PROSITE" id="PS50146">
    <property type="entry name" value="DAGK"/>
    <property type="match status" value="1"/>
</dbReference>
<keyword evidence="2" id="KW-0547">Nucleotide-binding</keyword>
<evidence type="ECO:0000313" key="7">
    <source>
        <dbReference type="Proteomes" id="UP000477311"/>
    </source>
</evidence>
<dbReference type="InterPro" id="IPR045540">
    <property type="entry name" value="YegS/DAGK_C"/>
</dbReference>
<dbReference type="InterPro" id="IPR001206">
    <property type="entry name" value="Diacylglycerol_kinase_cat_dom"/>
</dbReference>
<keyword evidence="1" id="KW-0808">Transferase</keyword>
<feature type="domain" description="DAGKc" evidence="5">
    <location>
        <begin position="1"/>
        <end position="128"/>
    </location>
</feature>
<protein>
    <submittedName>
        <fullName evidence="6">Diacylglycerol kinase family lipid kinase</fullName>
    </submittedName>
</protein>